<reference evidence="3 4" key="1">
    <citation type="journal article" date="2024" name="Commun. Biol.">
        <title>Comparative genomic analysis of thermophilic fungi reveals convergent evolutionary adaptations and gene losses.</title>
        <authorList>
            <person name="Steindorff A.S."/>
            <person name="Aguilar-Pontes M.V."/>
            <person name="Robinson A.J."/>
            <person name="Andreopoulos B."/>
            <person name="LaButti K."/>
            <person name="Kuo A."/>
            <person name="Mondo S."/>
            <person name="Riley R."/>
            <person name="Otillar R."/>
            <person name="Haridas S."/>
            <person name="Lipzen A."/>
            <person name="Grimwood J."/>
            <person name="Schmutz J."/>
            <person name="Clum A."/>
            <person name="Reid I.D."/>
            <person name="Moisan M.C."/>
            <person name="Butler G."/>
            <person name="Nguyen T.T.M."/>
            <person name="Dewar K."/>
            <person name="Conant G."/>
            <person name="Drula E."/>
            <person name="Henrissat B."/>
            <person name="Hansel C."/>
            <person name="Singer S."/>
            <person name="Hutchinson M.I."/>
            <person name="de Vries R.P."/>
            <person name="Natvig D.O."/>
            <person name="Powell A.J."/>
            <person name="Tsang A."/>
            <person name="Grigoriev I.V."/>
        </authorList>
    </citation>
    <scope>NUCLEOTIDE SEQUENCE [LARGE SCALE GENOMIC DNA]</scope>
    <source>
        <strain evidence="3 4">CBS 494.80</strain>
    </source>
</reference>
<keyword evidence="2" id="KW-0472">Membrane</keyword>
<feature type="region of interest" description="Disordered" evidence="1">
    <location>
        <begin position="56"/>
        <end position="97"/>
    </location>
</feature>
<dbReference type="EMBL" id="JAZHXI010000005">
    <property type="protein sequence ID" value="KAL2071795.1"/>
    <property type="molecule type" value="Genomic_DNA"/>
</dbReference>
<evidence type="ECO:0000313" key="4">
    <source>
        <dbReference type="Proteomes" id="UP001595075"/>
    </source>
</evidence>
<dbReference type="Proteomes" id="UP001595075">
    <property type="component" value="Unassembled WGS sequence"/>
</dbReference>
<evidence type="ECO:0000313" key="3">
    <source>
        <dbReference type="EMBL" id="KAL2071795.1"/>
    </source>
</evidence>
<protein>
    <submittedName>
        <fullName evidence="3">Uncharacterized protein</fullName>
    </submittedName>
</protein>
<organism evidence="3 4">
    <name type="scientific">Oculimacula yallundae</name>
    <dbReference type="NCBI Taxonomy" id="86028"/>
    <lineage>
        <taxon>Eukaryota</taxon>
        <taxon>Fungi</taxon>
        <taxon>Dikarya</taxon>
        <taxon>Ascomycota</taxon>
        <taxon>Pezizomycotina</taxon>
        <taxon>Leotiomycetes</taxon>
        <taxon>Helotiales</taxon>
        <taxon>Ploettnerulaceae</taxon>
        <taxon>Oculimacula</taxon>
    </lineage>
</organism>
<feature type="non-terminal residue" evidence="3">
    <location>
        <position position="97"/>
    </location>
</feature>
<keyword evidence="2" id="KW-0812">Transmembrane</keyword>
<comment type="caution">
    <text evidence="3">The sequence shown here is derived from an EMBL/GenBank/DDBJ whole genome shotgun (WGS) entry which is preliminary data.</text>
</comment>
<name>A0ABR4CP95_9HELO</name>
<keyword evidence="2" id="KW-1133">Transmembrane helix</keyword>
<gene>
    <name evidence="3" type="ORF">VTL71DRAFT_13030</name>
</gene>
<evidence type="ECO:0000256" key="2">
    <source>
        <dbReference type="SAM" id="Phobius"/>
    </source>
</evidence>
<sequence length="97" mass="11165">MENAESPNVYLRKWMKWIVLCIFVALSIVLWIWNRSDDVVIKHFCEENKQASQAKSSRGAVLVGTDDPVESTTEPQKSPLSREFSNSLNHSEWDQVL</sequence>
<feature type="transmembrane region" description="Helical" evidence="2">
    <location>
        <begin position="14"/>
        <end position="33"/>
    </location>
</feature>
<feature type="compositionally biased region" description="Polar residues" evidence="1">
    <location>
        <begin position="70"/>
        <end position="90"/>
    </location>
</feature>
<proteinExistence type="predicted"/>
<accession>A0ABR4CP95</accession>
<evidence type="ECO:0000256" key="1">
    <source>
        <dbReference type="SAM" id="MobiDB-lite"/>
    </source>
</evidence>
<keyword evidence="4" id="KW-1185">Reference proteome</keyword>